<dbReference type="AlphaFoldDB" id="A0A1L3ZS40"/>
<dbReference type="GO" id="GO:0044659">
    <property type="term" value="P:viral release from host cell by cytolysis"/>
    <property type="evidence" value="ECO:0007669"/>
    <property type="project" value="InterPro"/>
</dbReference>
<dbReference type="Pfam" id="PF10746">
    <property type="entry name" value="Phage_holin_2_2"/>
    <property type="match status" value="1"/>
</dbReference>
<dbReference type="Proteomes" id="UP000182063">
    <property type="component" value="Chromosome"/>
</dbReference>
<dbReference type="KEGG" id="sphj:BSL82_03340"/>
<keyword evidence="1" id="KW-1133">Transmembrane helix</keyword>
<dbReference type="STRING" id="1921510.BSL82_03340"/>
<evidence type="ECO:0000256" key="1">
    <source>
        <dbReference type="SAM" id="Phobius"/>
    </source>
</evidence>
<protein>
    <recommendedName>
        <fullName evidence="4">Holin</fullName>
    </recommendedName>
</protein>
<accession>A0A1L3ZS40</accession>
<proteinExistence type="predicted"/>
<keyword evidence="3" id="KW-1185">Reference proteome</keyword>
<gene>
    <name evidence="2" type="ORF">BSL82_03340</name>
</gene>
<dbReference type="EMBL" id="CP018221">
    <property type="protein sequence ID" value="API58451.1"/>
    <property type="molecule type" value="Genomic_DNA"/>
</dbReference>
<evidence type="ECO:0008006" key="4">
    <source>
        <dbReference type="Google" id="ProtNLM"/>
    </source>
</evidence>
<keyword evidence="1" id="KW-0812">Transmembrane</keyword>
<evidence type="ECO:0000313" key="2">
    <source>
        <dbReference type="EMBL" id="API58451.1"/>
    </source>
</evidence>
<organism evidence="2 3">
    <name type="scientific">Tardibacter chloracetimidivorans</name>
    <dbReference type="NCBI Taxonomy" id="1921510"/>
    <lineage>
        <taxon>Bacteria</taxon>
        <taxon>Pseudomonadati</taxon>
        <taxon>Pseudomonadota</taxon>
        <taxon>Alphaproteobacteria</taxon>
        <taxon>Sphingomonadales</taxon>
        <taxon>Sphingomonadaceae</taxon>
        <taxon>Tardibacter</taxon>
    </lineage>
</organism>
<feature type="transmembrane region" description="Helical" evidence="1">
    <location>
        <begin position="39"/>
        <end position="60"/>
    </location>
</feature>
<dbReference type="InterPro" id="IPR019682">
    <property type="entry name" value="Phage_T7_Gp17.5_holin"/>
</dbReference>
<dbReference type="RefSeq" id="WP_072596024.1">
    <property type="nucleotide sequence ID" value="NZ_CP018221.1"/>
</dbReference>
<reference evidence="3" key="1">
    <citation type="submission" date="2016-11" db="EMBL/GenBank/DDBJ databases">
        <title>Complete Genome Sequence of alachlor-degrading Sphingomonas sp. strain JJ-A5.</title>
        <authorList>
            <person name="Lee H."/>
            <person name="Ka J.-O."/>
        </authorList>
    </citation>
    <scope>NUCLEOTIDE SEQUENCE [LARGE SCALE GENOMIC DNA]</scope>
    <source>
        <strain evidence="3">JJ-A5</strain>
    </source>
</reference>
<evidence type="ECO:0000313" key="3">
    <source>
        <dbReference type="Proteomes" id="UP000182063"/>
    </source>
</evidence>
<name>A0A1L3ZS40_9SPHN</name>
<keyword evidence="1" id="KW-0472">Membrane</keyword>
<sequence length="68" mass="7339">MTSLTNHQSTGEYLMDATKAAPPVAVSTAALAGMSLQDWVLVATLVYTVIQTALALYRAYRNHKDGKL</sequence>